<comment type="caution">
    <text evidence="5">The sequence shown here is derived from an EMBL/GenBank/DDBJ whole genome shotgun (WGS) entry which is preliminary data.</text>
</comment>
<feature type="domain" description="ABC transporter" evidence="4">
    <location>
        <begin position="9"/>
        <end position="79"/>
    </location>
</feature>
<keyword evidence="6" id="KW-1185">Reference proteome</keyword>
<accession>A0ABN2UEH5</accession>
<dbReference type="EMBL" id="BAAANB010000021">
    <property type="protein sequence ID" value="GAA2035498.1"/>
    <property type="molecule type" value="Genomic_DNA"/>
</dbReference>
<evidence type="ECO:0000256" key="1">
    <source>
        <dbReference type="ARBA" id="ARBA00022448"/>
    </source>
</evidence>
<reference evidence="5 6" key="1">
    <citation type="journal article" date="2019" name="Int. J. Syst. Evol. Microbiol.">
        <title>The Global Catalogue of Microorganisms (GCM) 10K type strain sequencing project: providing services to taxonomists for standard genome sequencing and annotation.</title>
        <authorList>
            <consortium name="The Broad Institute Genomics Platform"/>
            <consortium name="The Broad Institute Genome Sequencing Center for Infectious Disease"/>
            <person name="Wu L."/>
            <person name="Ma J."/>
        </authorList>
    </citation>
    <scope>NUCLEOTIDE SEQUENCE [LARGE SCALE GENOMIC DNA]</scope>
    <source>
        <strain evidence="5 6">JCM 14283</strain>
    </source>
</reference>
<dbReference type="Proteomes" id="UP001501285">
    <property type="component" value="Unassembled WGS sequence"/>
</dbReference>
<dbReference type="PANTHER" id="PTHR42939">
    <property type="entry name" value="ABC TRANSPORTER ATP-BINDING PROTEIN ALBC-RELATED"/>
    <property type="match status" value="1"/>
</dbReference>
<protein>
    <recommendedName>
        <fullName evidence="4">ABC transporter domain-containing protein</fullName>
    </recommendedName>
</protein>
<evidence type="ECO:0000259" key="4">
    <source>
        <dbReference type="Pfam" id="PF00005"/>
    </source>
</evidence>
<sequence>MRSSATSAPNGAGKTRTLRPLVGLTRATSGSAELFELHAWRHRDELHRRVGYVPGDVSLYPRLTGQDHVDYLGHLHRLGRPPDAAALARQLDLDLGGPVDWLSPAQKLSPFYQSAAHDPLRSGVSWPAVEVAAGTVVVFALLGVVTFGGRDVSS</sequence>
<dbReference type="InterPro" id="IPR027417">
    <property type="entry name" value="P-loop_NTPase"/>
</dbReference>
<evidence type="ECO:0000256" key="3">
    <source>
        <dbReference type="ARBA" id="ARBA00022840"/>
    </source>
</evidence>
<evidence type="ECO:0000313" key="5">
    <source>
        <dbReference type="EMBL" id="GAA2035498.1"/>
    </source>
</evidence>
<dbReference type="InterPro" id="IPR051782">
    <property type="entry name" value="ABC_Transporter_VariousFunc"/>
</dbReference>
<evidence type="ECO:0000256" key="2">
    <source>
        <dbReference type="ARBA" id="ARBA00022741"/>
    </source>
</evidence>
<dbReference type="Pfam" id="PF00005">
    <property type="entry name" value="ABC_tran"/>
    <property type="match status" value="1"/>
</dbReference>
<evidence type="ECO:0000313" key="6">
    <source>
        <dbReference type="Proteomes" id="UP001501285"/>
    </source>
</evidence>
<keyword evidence="3" id="KW-0067">ATP-binding</keyword>
<keyword evidence="2" id="KW-0547">Nucleotide-binding</keyword>
<dbReference type="InterPro" id="IPR003439">
    <property type="entry name" value="ABC_transporter-like_ATP-bd"/>
</dbReference>
<gene>
    <name evidence="5" type="ORF">GCM10009740_28080</name>
</gene>
<dbReference type="PANTHER" id="PTHR42939:SF1">
    <property type="entry name" value="ABC TRANSPORTER ATP-BINDING PROTEIN ALBC-RELATED"/>
    <property type="match status" value="1"/>
</dbReference>
<keyword evidence="1" id="KW-0813">Transport</keyword>
<organism evidence="5 6">
    <name type="scientific">Terrabacter terrae</name>
    <dbReference type="NCBI Taxonomy" id="318434"/>
    <lineage>
        <taxon>Bacteria</taxon>
        <taxon>Bacillati</taxon>
        <taxon>Actinomycetota</taxon>
        <taxon>Actinomycetes</taxon>
        <taxon>Micrococcales</taxon>
        <taxon>Intrasporangiaceae</taxon>
        <taxon>Terrabacter</taxon>
    </lineage>
</organism>
<name>A0ABN2UEH5_9MICO</name>
<dbReference type="SUPFAM" id="SSF52540">
    <property type="entry name" value="P-loop containing nucleoside triphosphate hydrolases"/>
    <property type="match status" value="1"/>
</dbReference>
<dbReference type="RefSeq" id="WP_343992373.1">
    <property type="nucleotide sequence ID" value="NZ_BAAANB010000021.1"/>
</dbReference>
<dbReference type="Gene3D" id="3.40.50.300">
    <property type="entry name" value="P-loop containing nucleotide triphosphate hydrolases"/>
    <property type="match status" value="1"/>
</dbReference>
<proteinExistence type="predicted"/>